<feature type="binding site" evidence="9">
    <location>
        <position position="98"/>
    </location>
    <ligand>
        <name>ATP</name>
        <dbReference type="ChEBI" id="CHEBI:30616"/>
    </ligand>
</feature>
<feature type="binding site" evidence="9">
    <location>
        <position position="87"/>
    </location>
    <ligand>
        <name>substrate</name>
    </ligand>
</feature>
<keyword evidence="1 9" id="KW-0963">Cytoplasm</keyword>
<feature type="binding site" evidence="9">
    <location>
        <begin position="88"/>
        <end position="90"/>
    </location>
    <ligand>
        <name>ATP</name>
        <dbReference type="ChEBI" id="CHEBI:30616"/>
    </ligand>
</feature>
<dbReference type="EMBL" id="JBHTEF010000001">
    <property type="protein sequence ID" value="MFC7580799.1"/>
    <property type="molecule type" value="Genomic_DNA"/>
</dbReference>
<dbReference type="NCBIfam" id="TIGR00125">
    <property type="entry name" value="cyt_tran_rel"/>
    <property type="match status" value="1"/>
</dbReference>
<comment type="pathway">
    <text evidence="9">Cofactor biosynthesis; coenzyme A biosynthesis; CoA from (R)-pantothenate: step 4/5.</text>
</comment>
<evidence type="ECO:0000256" key="9">
    <source>
        <dbReference type="HAMAP-Rule" id="MF_00151"/>
    </source>
</evidence>
<dbReference type="PANTHER" id="PTHR21342:SF1">
    <property type="entry name" value="PHOSPHOPANTETHEINE ADENYLYLTRANSFERASE"/>
    <property type="match status" value="1"/>
</dbReference>
<comment type="caution">
    <text evidence="11">The sequence shown here is derived from an EMBL/GenBank/DDBJ whole genome shotgun (WGS) entry which is preliminary data.</text>
</comment>
<dbReference type="HAMAP" id="MF_00151">
    <property type="entry name" value="PPAT_bact"/>
    <property type="match status" value="1"/>
</dbReference>
<comment type="similarity">
    <text evidence="9">Belongs to the bacterial CoaD family.</text>
</comment>
<dbReference type="Proteomes" id="UP001596527">
    <property type="component" value="Unassembled WGS sequence"/>
</dbReference>
<feature type="binding site" evidence="9">
    <location>
        <position position="17"/>
    </location>
    <ligand>
        <name>ATP</name>
        <dbReference type="ChEBI" id="CHEBI:30616"/>
    </ligand>
</feature>
<feature type="binding site" evidence="9">
    <location>
        <position position="9"/>
    </location>
    <ligand>
        <name>substrate</name>
    </ligand>
</feature>
<comment type="cofactor">
    <cofactor evidence="9">
        <name>Mg(2+)</name>
        <dbReference type="ChEBI" id="CHEBI:18420"/>
    </cofactor>
</comment>
<dbReference type="InterPro" id="IPR014729">
    <property type="entry name" value="Rossmann-like_a/b/a_fold"/>
</dbReference>
<dbReference type="Gene3D" id="3.40.50.620">
    <property type="entry name" value="HUPs"/>
    <property type="match status" value="1"/>
</dbReference>
<dbReference type="PRINTS" id="PR01020">
    <property type="entry name" value="LPSBIOSNTHSS"/>
</dbReference>
<protein>
    <recommendedName>
        <fullName evidence="9">Phosphopantetheine adenylyltransferase</fullName>
        <ecNumber evidence="9">2.7.7.3</ecNumber>
    </recommendedName>
    <alternativeName>
        <fullName evidence="9">Dephospho-CoA pyrophosphorylase</fullName>
    </alternativeName>
    <alternativeName>
        <fullName evidence="9">Pantetheine-phosphate adenylyltransferase</fullName>
        <shortName evidence="9">PPAT</shortName>
    </alternativeName>
</protein>
<keyword evidence="7 9" id="KW-0173">Coenzyme A biosynthesis</keyword>
<dbReference type="EC" id="2.7.7.3" evidence="9"/>
<evidence type="ECO:0000259" key="10">
    <source>
        <dbReference type="Pfam" id="PF01467"/>
    </source>
</evidence>
<keyword evidence="6 9" id="KW-0460">Magnesium</keyword>
<sequence>MTTAVLPGSFDPITLGHVDLARRATRLADHVVVAVGVNAGKRALLPVDLRVDLAAQAVAGIEGVSVRGFDGLLVDLCHELGADLVVKGIRDSADVAWETTQASVNREIGGVETVFLPTRGELAHVSSSIVRELASFGMDVSRYVPAAVARALADNGPWDGRDGHGSQGVDDD</sequence>
<accession>A0ABW2SL00</accession>
<feature type="binding site" evidence="9">
    <location>
        <position position="41"/>
    </location>
    <ligand>
        <name>substrate</name>
    </ligand>
</feature>
<evidence type="ECO:0000256" key="6">
    <source>
        <dbReference type="ARBA" id="ARBA00022842"/>
    </source>
</evidence>
<feature type="binding site" evidence="9">
    <location>
        <begin position="9"/>
        <end position="10"/>
    </location>
    <ligand>
        <name>ATP</name>
        <dbReference type="ChEBI" id="CHEBI:30616"/>
    </ligand>
</feature>
<reference evidence="12" key="1">
    <citation type="journal article" date="2019" name="Int. J. Syst. Evol. Microbiol.">
        <title>The Global Catalogue of Microorganisms (GCM) 10K type strain sequencing project: providing services to taxonomists for standard genome sequencing and annotation.</title>
        <authorList>
            <consortium name="The Broad Institute Genomics Platform"/>
            <consortium name="The Broad Institute Genome Sequencing Center for Infectious Disease"/>
            <person name="Wu L."/>
            <person name="Ma J."/>
        </authorList>
    </citation>
    <scope>NUCLEOTIDE SEQUENCE [LARGE SCALE GENOMIC DNA]</scope>
    <source>
        <strain evidence="12">CCUG 56698</strain>
    </source>
</reference>
<gene>
    <name evidence="9 11" type="primary">coaD</name>
    <name evidence="11" type="ORF">ACFQWG_06260</name>
</gene>
<dbReference type="InterPro" id="IPR001980">
    <property type="entry name" value="PPAT"/>
</dbReference>
<evidence type="ECO:0000256" key="1">
    <source>
        <dbReference type="ARBA" id="ARBA00022490"/>
    </source>
</evidence>
<dbReference type="GO" id="GO:0004595">
    <property type="term" value="F:pantetheine-phosphate adenylyltransferase activity"/>
    <property type="evidence" value="ECO:0007669"/>
    <property type="project" value="UniProtKB-EC"/>
</dbReference>
<keyword evidence="5 9" id="KW-0067">ATP-binding</keyword>
<dbReference type="SUPFAM" id="SSF52374">
    <property type="entry name" value="Nucleotidylyl transferase"/>
    <property type="match status" value="1"/>
</dbReference>
<evidence type="ECO:0000256" key="4">
    <source>
        <dbReference type="ARBA" id="ARBA00022741"/>
    </source>
</evidence>
<dbReference type="RefSeq" id="WP_380973237.1">
    <property type="nucleotide sequence ID" value="NZ_JBHTEF010000001.1"/>
</dbReference>
<dbReference type="NCBIfam" id="TIGR01510">
    <property type="entry name" value="coaD_prev_kdtB"/>
    <property type="match status" value="1"/>
</dbReference>
<evidence type="ECO:0000313" key="12">
    <source>
        <dbReference type="Proteomes" id="UP001596527"/>
    </source>
</evidence>
<proteinExistence type="inferred from homology"/>
<dbReference type="Pfam" id="PF01467">
    <property type="entry name" value="CTP_transf_like"/>
    <property type="match status" value="1"/>
</dbReference>
<name>A0ABW2SL00_9ACTO</name>
<feature type="binding site" evidence="9">
    <location>
        <begin position="122"/>
        <end position="128"/>
    </location>
    <ligand>
        <name>ATP</name>
        <dbReference type="ChEBI" id="CHEBI:30616"/>
    </ligand>
</feature>
<comment type="subunit">
    <text evidence="9">Homohexamer.</text>
</comment>
<evidence type="ECO:0000256" key="5">
    <source>
        <dbReference type="ARBA" id="ARBA00022840"/>
    </source>
</evidence>
<feature type="site" description="Transition state stabilizer" evidence="9">
    <location>
        <position position="17"/>
    </location>
</feature>
<feature type="domain" description="Cytidyltransferase-like" evidence="10">
    <location>
        <begin position="6"/>
        <end position="132"/>
    </location>
</feature>
<feature type="binding site" evidence="9">
    <location>
        <position position="73"/>
    </location>
    <ligand>
        <name>substrate</name>
    </ligand>
</feature>
<dbReference type="InterPro" id="IPR004821">
    <property type="entry name" value="Cyt_trans-like"/>
</dbReference>
<comment type="catalytic activity">
    <reaction evidence="8 9">
        <text>(R)-4'-phosphopantetheine + ATP + H(+) = 3'-dephospho-CoA + diphosphate</text>
        <dbReference type="Rhea" id="RHEA:19801"/>
        <dbReference type="ChEBI" id="CHEBI:15378"/>
        <dbReference type="ChEBI" id="CHEBI:30616"/>
        <dbReference type="ChEBI" id="CHEBI:33019"/>
        <dbReference type="ChEBI" id="CHEBI:57328"/>
        <dbReference type="ChEBI" id="CHEBI:61723"/>
        <dbReference type="EC" id="2.7.7.3"/>
    </reaction>
</comment>
<evidence type="ECO:0000256" key="3">
    <source>
        <dbReference type="ARBA" id="ARBA00022695"/>
    </source>
</evidence>
<evidence type="ECO:0000313" key="11">
    <source>
        <dbReference type="EMBL" id="MFC7580799.1"/>
    </source>
</evidence>
<keyword evidence="2 9" id="KW-0808">Transferase</keyword>
<keyword evidence="4 9" id="KW-0547">Nucleotide-binding</keyword>
<comment type="function">
    <text evidence="9">Reversibly transfers an adenylyl group from ATP to 4'-phosphopantetheine, yielding dephospho-CoA (dPCoA) and pyrophosphate.</text>
</comment>
<evidence type="ECO:0000256" key="2">
    <source>
        <dbReference type="ARBA" id="ARBA00022679"/>
    </source>
</evidence>
<comment type="subcellular location">
    <subcellularLocation>
        <location evidence="9">Cytoplasm</location>
    </subcellularLocation>
</comment>
<evidence type="ECO:0000256" key="7">
    <source>
        <dbReference type="ARBA" id="ARBA00022993"/>
    </source>
</evidence>
<evidence type="ECO:0000256" key="8">
    <source>
        <dbReference type="ARBA" id="ARBA00029346"/>
    </source>
</evidence>
<organism evidence="11 12">
    <name type="scientific">Schaalia naturae</name>
    <dbReference type="NCBI Taxonomy" id="635203"/>
    <lineage>
        <taxon>Bacteria</taxon>
        <taxon>Bacillati</taxon>
        <taxon>Actinomycetota</taxon>
        <taxon>Actinomycetes</taxon>
        <taxon>Actinomycetales</taxon>
        <taxon>Actinomycetaceae</taxon>
        <taxon>Schaalia</taxon>
    </lineage>
</organism>
<dbReference type="PANTHER" id="PTHR21342">
    <property type="entry name" value="PHOSPHOPANTETHEINE ADENYLYLTRANSFERASE"/>
    <property type="match status" value="1"/>
</dbReference>
<keyword evidence="3 9" id="KW-0548">Nucleotidyltransferase</keyword>
<keyword evidence="12" id="KW-1185">Reference proteome</keyword>